<dbReference type="OrthoDB" id="4008250at2"/>
<organism evidence="9 10">
    <name type="scientific">Actinacidiphila oryziradicis</name>
    <dbReference type="NCBI Taxonomy" id="2571141"/>
    <lineage>
        <taxon>Bacteria</taxon>
        <taxon>Bacillati</taxon>
        <taxon>Actinomycetota</taxon>
        <taxon>Actinomycetes</taxon>
        <taxon>Kitasatosporales</taxon>
        <taxon>Streptomycetaceae</taxon>
        <taxon>Actinacidiphila</taxon>
    </lineage>
</organism>
<dbReference type="InterPro" id="IPR050388">
    <property type="entry name" value="ABC_Ni/Peptide_Import"/>
</dbReference>
<dbReference type="CDD" id="cd03257">
    <property type="entry name" value="ABC_NikE_OppD_transporters"/>
    <property type="match status" value="2"/>
</dbReference>
<comment type="similarity">
    <text evidence="2">Belongs to the ABC transporter superfamily.</text>
</comment>
<keyword evidence="5" id="KW-0547">Nucleotide-binding</keyword>
<dbReference type="Gene3D" id="3.40.50.300">
    <property type="entry name" value="P-loop containing nucleotide triphosphate hydrolases"/>
    <property type="match status" value="2"/>
</dbReference>
<dbReference type="GO" id="GO:0005886">
    <property type="term" value="C:plasma membrane"/>
    <property type="evidence" value="ECO:0007669"/>
    <property type="project" value="UniProtKB-SubCell"/>
</dbReference>
<keyword evidence="4" id="KW-1003">Cell membrane</keyword>
<evidence type="ECO:0000256" key="1">
    <source>
        <dbReference type="ARBA" id="ARBA00004202"/>
    </source>
</evidence>
<evidence type="ECO:0000256" key="3">
    <source>
        <dbReference type="ARBA" id="ARBA00022448"/>
    </source>
</evidence>
<keyword evidence="10" id="KW-1185">Reference proteome</keyword>
<dbReference type="Proteomes" id="UP000305778">
    <property type="component" value="Unassembled WGS sequence"/>
</dbReference>
<dbReference type="InterPro" id="IPR027417">
    <property type="entry name" value="P-loop_NTPase"/>
</dbReference>
<dbReference type="InterPro" id="IPR017871">
    <property type="entry name" value="ABC_transporter-like_CS"/>
</dbReference>
<evidence type="ECO:0000256" key="7">
    <source>
        <dbReference type="ARBA" id="ARBA00023136"/>
    </source>
</evidence>
<gene>
    <name evidence="9" type="ORF">FCI23_08965</name>
</gene>
<dbReference type="InterPro" id="IPR003439">
    <property type="entry name" value="ABC_transporter-like_ATP-bd"/>
</dbReference>
<evidence type="ECO:0000259" key="8">
    <source>
        <dbReference type="PROSITE" id="PS50893"/>
    </source>
</evidence>
<comment type="caution">
    <text evidence="9">The sequence shown here is derived from an EMBL/GenBank/DDBJ whole genome shotgun (WGS) entry which is preliminary data.</text>
</comment>
<evidence type="ECO:0000313" key="10">
    <source>
        <dbReference type="Proteomes" id="UP000305778"/>
    </source>
</evidence>
<dbReference type="SUPFAM" id="SSF52540">
    <property type="entry name" value="P-loop containing nucleoside triphosphate hydrolases"/>
    <property type="match status" value="2"/>
</dbReference>
<dbReference type="PANTHER" id="PTHR43297:SF2">
    <property type="entry name" value="DIPEPTIDE TRANSPORT ATP-BINDING PROTEIN DPPD"/>
    <property type="match status" value="1"/>
</dbReference>
<dbReference type="RefSeq" id="WP_136722936.1">
    <property type="nucleotide sequence ID" value="NZ_SUMC01000006.1"/>
</dbReference>
<dbReference type="Pfam" id="PF08352">
    <property type="entry name" value="oligo_HPY"/>
    <property type="match status" value="2"/>
</dbReference>
<dbReference type="EMBL" id="SUMC01000006">
    <property type="protein sequence ID" value="TKA11940.1"/>
    <property type="molecule type" value="Genomic_DNA"/>
</dbReference>
<comment type="subcellular location">
    <subcellularLocation>
        <location evidence="1">Cell membrane</location>
        <topology evidence="1">Peripheral membrane protein</topology>
    </subcellularLocation>
</comment>
<dbReference type="InterPro" id="IPR003593">
    <property type="entry name" value="AAA+_ATPase"/>
</dbReference>
<sequence length="544" mass="58397">MTKSDAEPLLEVSDLEVSFAGGAVPAVRGAGFRLMPGQRVAVVGESGSGKSTTAHAVMGLLPASGRIIGGRIRLRGEDITHAGEKRLRRLRGREIGLVPQDPMSNLNPVARVGRQVAETLVVHGMAGRREAPARAVEMLAQAGLPEPARRARQYPHELSGGMRQRVLIAIALACRPDLLIADEPTSALDVTVQRQILDHLENLTHELGTALLLVTHDLGLAVDRADQVVVMSKGKVVEAGPARQILTDPEHEYTRRLVAAAPSLATPRRRAVVPGEPSVPGEHSEETVLEVDRVSKEYRIPGRGGVLRAVDEVSFTVGRGRTTAIVGESGSGKTTTARMVLGLVPATSGAIRLDGSEMVGLRGARLRAARRAMQPVFQDPYASLDPTFTVERLITEPLRIFGVGDRAQRRARVLELLEQVALPAAVTQRYPNELSGGQRQRVAIARALALGPRLVVCDEAVSALDVLVQDQILKLLDTLQHELGLSYLFISHDLSVVRSIAHDVVVMRGGRVVEQGPVDQVLNSPADAYTQQLLEAIPGAGMFN</sequence>
<evidence type="ECO:0000256" key="2">
    <source>
        <dbReference type="ARBA" id="ARBA00005417"/>
    </source>
</evidence>
<keyword evidence="6 9" id="KW-0067">ATP-binding</keyword>
<feature type="domain" description="ABC transporter" evidence="8">
    <location>
        <begin position="10"/>
        <end position="258"/>
    </location>
</feature>
<dbReference type="AlphaFoldDB" id="A0A4U0SPF0"/>
<dbReference type="PROSITE" id="PS50893">
    <property type="entry name" value="ABC_TRANSPORTER_2"/>
    <property type="match status" value="2"/>
</dbReference>
<dbReference type="PROSITE" id="PS00211">
    <property type="entry name" value="ABC_TRANSPORTER_1"/>
    <property type="match status" value="2"/>
</dbReference>
<dbReference type="FunFam" id="3.40.50.300:FF:000016">
    <property type="entry name" value="Oligopeptide ABC transporter ATP-binding component"/>
    <property type="match status" value="1"/>
</dbReference>
<dbReference type="PANTHER" id="PTHR43297">
    <property type="entry name" value="OLIGOPEPTIDE TRANSPORT ATP-BINDING PROTEIN APPD"/>
    <property type="match status" value="1"/>
</dbReference>
<dbReference type="SMART" id="SM00382">
    <property type="entry name" value="AAA"/>
    <property type="match status" value="2"/>
</dbReference>
<protein>
    <submittedName>
        <fullName evidence="9">ABC transporter ATP-binding protein</fullName>
    </submittedName>
</protein>
<dbReference type="GO" id="GO:0005524">
    <property type="term" value="F:ATP binding"/>
    <property type="evidence" value="ECO:0007669"/>
    <property type="project" value="UniProtKB-KW"/>
</dbReference>
<dbReference type="NCBIfam" id="NF007739">
    <property type="entry name" value="PRK10419.1"/>
    <property type="match status" value="2"/>
</dbReference>
<keyword evidence="3" id="KW-0813">Transport</keyword>
<evidence type="ECO:0000256" key="6">
    <source>
        <dbReference type="ARBA" id="ARBA00022840"/>
    </source>
</evidence>
<evidence type="ECO:0000313" key="9">
    <source>
        <dbReference type="EMBL" id="TKA11940.1"/>
    </source>
</evidence>
<dbReference type="GO" id="GO:0016887">
    <property type="term" value="F:ATP hydrolysis activity"/>
    <property type="evidence" value="ECO:0007669"/>
    <property type="project" value="InterPro"/>
</dbReference>
<accession>A0A4U0SPF0</accession>
<feature type="domain" description="ABC transporter" evidence="8">
    <location>
        <begin position="289"/>
        <end position="534"/>
    </location>
</feature>
<dbReference type="GO" id="GO:0015833">
    <property type="term" value="P:peptide transport"/>
    <property type="evidence" value="ECO:0007669"/>
    <property type="project" value="InterPro"/>
</dbReference>
<evidence type="ECO:0000256" key="4">
    <source>
        <dbReference type="ARBA" id="ARBA00022475"/>
    </source>
</evidence>
<dbReference type="Pfam" id="PF00005">
    <property type="entry name" value="ABC_tran"/>
    <property type="match status" value="2"/>
</dbReference>
<reference evidence="9 10" key="1">
    <citation type="submission" date="2019-04" db="EMBL/GenBank/DDBJ databases">
        <title>Streptomyces oryziradicis sp. nov., a novel actinomycete isolated from rhizosphere soil of rice (Oryza sativa L.).</title>
        <authorList>
            <person name="Li C."/>
        </authorList>
    </citation>
    <scope>NUCLEOTIDE SEQUENCE [LARGE SCALE GENOMIC DNA]</scope>
    <source>
        <strain evidence="9 10">NEAU-C40</strain>
    </source>
</reference>
<name>A0A4U0SPF0_9ACTN</name>
<proteinExistence type="inferred from homology"/>
<evidence type="ECO:0000256" key="5">
    <source>
        <dbReference type="ARBA" id="ARBA00022741"/>
    </source>
</evidence>
<dbReference type="InterPro" id="IPR013563">
    <property type="entry name" value="Oligopep_ABC_C"/>
</dbReference>
<keyword evidence="7" id="KW-0472">Membrane</keyword>
<dbReference type="NCBIfam" id="NF008453">
    <property type="entry name" value="PRK11308.1"/>
    <property type="match status" value="2"/>
</dbReference>